<evidence type="ECO:0000313" key="3">
    <source>
        <dbReference type="EMBL" id="ELY36029.1"/>
    </source>
</evidence>
<dbReference type="PATRIC" id="fig|795797.18.peg.2179"/>
<keyword evidence="5" id="KW-1185">Reference proteome</keyword>
<dbReference type="RefSeq" id="WP_008416899.1">
    <property type="nucleotide sequence ID" value="NC_014297.1"/>
</dbReference>
<accession>D8J4U6</accession>
<keyword evidence="1" id="KW-0812">Transmembrane</keyword>
<proteinExistence type="predicted"/>
<dbReference type="KEGG" id="hje:HacjB3_10900"/>
<keyword evidence="1" id="KW-0472">Membrane</keyword>
<protein>
    <submittedName>
        <fullName evidence="2">Uncharacterized protein</fullName>
    </submittedName>
</protein>
<dbReference type="STRING" id="795797.HacjB3_10900"/>
<dbReference type="EMBL" id="CP002062">
    <property type="protein sequence ID" value="ADJ15563.1"/>
    <property type="molecule type" value="Genomic_DNA"/>
</dbReference>
<organism evidence="2 4">
    <name type="scientific">Halalkalicoccus jeotgali (strain DSM 18796 / CECT 7217 / JCM 14584 / KCTC 4019 / B3)</name>
    <dbReference type="NCBI Taxonomy" id="795797"/>
    <lineage>
        <taxon>Archaea</taxon>
        <taxon>Methanobacteriati</taxon>
        <taxon>Methanobacteriota</taxon>
        <taxon>Stenosarchaea group</taxon>
        <taxon>Halobacteria</taxon>
        <taxon>Halobacteriales</taxon>
        <taxon>Halococcaceae</taxon>
        <taxon>Halalkalicoccus</taxon>
    </lineage>
</organism>
<sequence>MSDDRAVSEVLGFVLTFSLITMTIALVFTAGFGGLQDAQHTERVTNVERAFEVLGTNVEEVHLDGAPSRSTEMRLSGGTLAHGEPVRVTVEWGENSENSSTFETYPLVYRNGDTEIAYELGGIVRTDGDHGVMLGGPPLIVGERSTLPLLVTTTPGDRASIAGQRTVLVTSSHQRTQLHVVRSEEPVTVVIESPRADVWERYLDRSELEPNRTGDTVEFTIDCESTVDCEYTSVSVTWVRLRLR</sequence>
<gene>
    <name evidence="2" type="ordered locus">HacjB3_10900</name>
    <name evidence="3" type="ORF">C497_11772</name>
</gene>
<dbReference type="Pfam" id="PF23960">
    <property type="entry name" value="DUF7289"/>
    <property type="match status" value="1"/>
</dbReference>
<dbReference type="HOGENOM" id="CLU_084673_1_0_2"/>
<evidence type="ECO:0000313" key="4">
    <source>
        <dbReference type="Proteomes" id="UP000000390"/>
    </source>
</evidence>
<dbReference type="AlphaFoldDB" id="D8J4U6"/>
<dbReference type="OrthoDB" id="118051at2157"/>
<reference evidence="2 4" key="1">
    <citation type="journal article" date="2010" name="J. Bacteriol.">
        <title>Complete genome sequence of Halalkalicoccus jeotgali B3(T), an extremely halophilic archaeon.</title>
        <authorList>
            <person name="Roh S.W."/>
            <person name="Nam Y.D."/>
            <person name="Nam S.H."/>
            <person name="Choi S.H."/>
            <person name="Park H.S."/>
            <person name="Bae J.W."/>
        </authorList>
    </citation>
    <scope>NUCLEOTIDE SEQUENCE [LARGE SCALE GENOMIC DNA]</scope>
    <source>
        <strain evidence="2">B3</strain>
        <strain evidence="4">DSM 18796 / CECT 7217 / JCM 14584 / KCTC 4019 / B3</strain>
    </source>
</reference>
<dbReference type="eggNOG" id="arCOG02911">
    <property type="taxonomic scope" value="Archaea"/>
</dbReference>
<evidence type="ECO:0000313" key="5">
    <source>
        <dbReference type="Proteomes" id="UP000011645"/>
    </source>
</evidence>
<keyword evidence="1" id="KW-1133">Transmembrane helix</keyword>
<reference evidence="3 5" key="2">
    <citation type="journal article" date="2014" name="PLoS Genet.">
        <title>Phylogenetically driven sequencing of extremely halophilic archaea reveals strategies for static and dynamic osmo-response.</title>
        <authorList>
            <person name="Becker E.A."/>
            <person name="Seitzer P.M."/>
            <person name="Tritt A."/>
            <person name="Larsen D."/>
            <person name="Krusor M."/>
            <person name="Yao A.I."/>
            <person name="Wu D."/>
            <person name="Madern D."/>
            <person name="Eisen J.A."/>
            <person name="Darling A.E."/>
            <person name="Facciotti M.T."/>
        </authorList>
    </citation>
    <scope>NUCLEOTIDE SEQUENCE [LARGE SCALE GENOMIC DNA]</scope>
    <source>
        <strain evidence="3">B3</strain>
        <strain evidence="5">DSM 18796 / CECT 7217 / JCM 14584 / KCTC 4019 / B3</strain>
    </source>
</reference>
<evidence type="ECO:0000313" key="2">
    <source>
        <dbReference type="EMBL" id="ADJ15563.1"/>
    </source>
</evidence>
<dbReference type="GeneID" id="9419991"/>
<name>D8J4U6_HALJB</name>
<dbReference type="Proteomes" id="UP000011645">
    <property type="component" value="Unassembled WGS sequence"/>
</dbReference>
<evidence type="ECO:0000256" key="1">
    <source>
        <dbReference type="SAM" id="Phobius"/>
    </source>
</evidence>
<dbReference type="EMBL" id="AOHV01000030">
    <property type="protein sequence ID" value="ELY36029.1"/>
    <property type="molecule type" value="Genomic_DNA"/>
</dbReference>
<dbReference type="Proteomes" id="UP000000390">
    <property type="component" value="Chromosome"/>
</dbReference>
<dbReference type="InterPro" id="IPR055713">
    <property type="entry name" value="DUF7289"/>
</dbReference>
<feature type="transmembrane region" description="Helical" evidence="1">
    <location>
        <begin position="12"/>
        <end position="35"/>
    </location>
</feature>